<keyword evidence="2" id="KW-1185">Reference proteome</keyword>
<sequence length="350" mass="37843">MPSLKPRVRLVLFDVFDTLCTPRLPIHEQYAAEAHAAGIRSVTALSVRAAFKPGELDATTLCTTTNVQGSHFPGHVRDVGDENVSSCPDPWILCTIVLDSSHVRHDSGTRSSRDIRQGETLNGPFAPISSASAAADVCSPAYKEMTATHPLYGKHSRPPLTPEAWWTALINKCMVHAGATEQELAEHGQHLAKALLRRFESDVGYKNFPETLSTLKGLRDLGVKISAVSNADPRILHTLSALGIEQLFTTEPTLSWDVEASKPSPVIFHAACERAGEQPGEGVIMVGDELEADFNGARSAGLEARLVRRPGEWSDGAIREAEEDLGGVNVVRSLEAVLAETRQRNTTTAT</sequence>
<dbReference type="Gene3D" id="3.40.50.1000">
    <property type="entry name" value="HAD superfamily/HAD-like"/>
    <property type="match status" value="1"/>
</dbReference>
<dbReference type="Gene3D" id="1.10.150.720">
    <property type="entry name" value="Haloacid dehalogenase-like hydrolase"/>
    <property type="match status" value="1"/>
</dbReference>
<dbReference type="STRING" id="105984.A0A427XR80"/>
<dbReference type="EMBL" id="RSCE01000007">
    <property type="protein sequence ID" value="RSH81291.1"/>
    <property type="molecule type" value="Genomic_DNA"/>
</dbReference>
<dbReference type="RefSeq" id="XP_028476010.1">
    <property type="nucleotide sequence ID" value="XM_028624036.1"/>
</dbReference>
<dbReference type="SFLD" id="SFLDG01129">
    <property type="entry name" value="C1.5:_HAD__Beta-PGM__Phosphata"/>
    <property type="match status" value="1"/>
</dbReference>
<dbReference type="PANTHER" id="PTHR46191:SF2">
    <property type="entry name" value="HALOACID DEHALOGENASE-LIKE HYDROLASE DOMAIN-CONTAINING PROTEIN 3"/>
    <property type="match status" value="1"/>
</dbReference>
<dbReference type="InterPro" id="IPR051828">
    <property type="entry name" value="HAD-like_hydrolase_domain"/>
</dbReference>
<dbReference type="GO" id="GO:0005634">
    <property type="term" value="C:nucleus"/>
    <property type="evidence" value="ECO:0007669"/>
    <property type="project" value="TreeGrafter"/>
</dbReference>
<name>A0A427XR80_9TREE</name>
<evidence type="ECO:0008006" key="3">
    <source>
        <dbReference type="Google" id="ProtNLM"/>
    </source>
</evidence>
<dbReference type="GO" id="GO:0016791">
    <property type="term" value="F:phosphatase activity"/>
    <property type="evidence" value="ECO:0007669"/>
    <property type="project" value="UniProtKB-ARBA"/>
</dbReference>
<dbReference type="SUPFAM" id="SSF56784">
    <property type="entry name" value="HAD-like"/>
    <property type="match status" value="1"/>
</dbReference>
<evidence type="ECO:0000313" key="1">
    <source>
        <dbReference type="EMBL" id="RSH81291.1"/>
    </source>
</evidence>
<protein>
    <recommendedName>
        <fullName evidence="3">Haloacid dehalogenase-like hydrolase domain-containing protein 3</fullName>
    </recommendedName>
</protein>
<comment type="caution">
    <text evidence="1">The sequence shown here is derived from an EMBL/GenBank/DDBJ whole genome shotgun (WGS) entry which is preliminary data.</text>
</comment>
<dbReference type="OrthoDB" id="444127at2759"/>
<dbReference type="Proteomes" id="UP000279236">
    <property type="component" value="Unassembled WGS sequence"/>
</dbReference>
<dbReference type="InterPro" id="IPR023214">
    <property type="entry name" value="HAD_sf"/>
</dbReference>
<dbReference type="InterPro" id="IPR036412">
    <property type="entry name" value="HAD-like_sf"/>
</dbReference>
<dbReference type="AlphaFoldDB" id="A0A427XR80"/>
<dbReference type="SFLD" id="SFLDS00003">
    <property type="entry name" value="Haloacid_Dehalogenase"/>
    <property type="match status" value="1"/>
</dbReference>
<dbReference type="InterPro" id="IPR044924">
    <property type="entry name" value="HAD-SF_hydro_IA_REG-2-like_cap"/>
</dbReference>
<dbReference type="GeneID" id="39593276"/>
<reference evidence="1 2" key="1">
    <citation type="submission" date="2018-11" db="EMBL/GenBank/DDBJ databases">
        <title>Genome sequence of Apiotrichum porosum DSM 27194.</title>
        <authorList>
            <person name="Aliyu H."/>
            <person name="Gorte O."/>
            <person name="Ochsenreither K."/>
        </authorList>
    </citation>
    <scope>NUCLEOTIDE SEQUENCE [LARGE SCALE GENOMIC DNA]</scope>
    <source>
        <strain evidence="1 2">DSM 27194</strain>
    </source>
</reference>
<dbReference type="Pfam" id="PF00702">
    <property type="entry name" value="Hydrolase"/>
    <property type="match status" value="1"/>
</dbReference>
<proteinExistence type="predicted"/>
<dbReference type="NCBIfam" id="TIGR01549">
    <property type="entry name" value="HAD-SF-IA-v1"/>
    <property type="match status" value="1"/>
</dbReference>
<dbReference type="InterPro" id="IPR006439">
    <property type="entry name" value="HAD-SF_hydro_IA"/>
</dbReference>
<evidence type="ECO:0000313" key="2">
    <source>
        <dbReference type="Proteomes" id="UP000279236"/>
    </source>
</evidence>
<gene>
    <name evidence="1" type="ORF">EHS24_008733</name>
</gene>
<organism evidence="1 2">
    <name type="scientific">Apiotrichum porosum</name>
    <dbReference type="NCBI Taxonomy" id="105984"/>
    <lineage>
        <taxon>Eukaryota</taxon>
        <taxon>Fungi</taxon>
        <taxon>Dikarya</taxon>
        <taxon>Basidiomycota</taxon>
        <taxon>Agaricomycotina</taxon>
        <taxon>Tremellomycetes</taxon>
        <taxon>Trichosporonales</taxon>
        <taxon>Trichosporonaceae</taxon>
        <taxon>Apiotrichum</taxon>
    </lineage>
</organism>
<dbReference type="PANTHER" id="PTHR46191">
    <property type="match status" value="1"/>
</dbReference>
<accession>A0A427XR80</accession>